<dbReference type="Pfam" id="PF03372">
    <property type="entry name" value="Exo_endo_phos"/>
    <property type="match status" value="1"/>
</dbReference>
<evidence type="ECO:0000313" key="3">
    <source>
        <dbReference type="Proteomes" id="UP000177165"/>
    </source>
</evidence>
<dbReference type="STRING" id="1798540.A3B74_04465"/>
<organism evidence="2 3">
    <name type="scientific">Candidatus Kerfeldbacteria bacterium RIFCSPHIGHO2_02_FULL_42_14</name>
    <dbReference type="NCBI Taxonomy" id="1798540"/>
    <lineage>
        <taxon>Bacteria</taxon>
        <taxon>Candidatus Kerfeldiibacteriota</taxon>
    </lineage>
</organism>
<evidence type="ECO:0000259" key="1">
    <source>
        <dbReference type="Pfam" id="PF03372"/>
    </source>
</evidence>
<dbReference type="EMBL" id="MHKB01000013">
    <property type="protein sequence ID" value="OGY78607.1"/>
    <property type="molecule type" value="Genomic_DNA"/>
</dbReference>
<dbReference type="GO" id="GO:0006506">
    <property type="term" value="P:GPI anchor biosynthetic process"/>
    <property type="evidence" value="ECO:0007669"/>
    <property type="project" value="TreeGrafter"/>
</dbReference>
<dbReference type="PANTHER" id="PTHR14859:SF1">
    <property type="entry name" value="PGAP2-INTERACTING PROTEIN"/>
    <property type="match status" value="1"/>
</dbReference>
<dbReference type="InterPro" id="IPR051916">
    <property type="entry name" value="GPI-anchor_lipid_remodeler"/>
</dbReference>
<protein>
    <recommendedName>
        <fullName evidence="1">Endonuclease/exonuclease/phosphatase domain-containing protein</fullName>
    </recommendedName>
</protein>
<dbReference type="PANTHER" id="PTHR14859">
    <property type="entry name" value="CALCOFLUOR WHITE HYPERSENSITIVE PROTEIN PRECURSOR"/>
    <property type="match status" value="1"/>
</dbReference>
<evidence type="ECO:0000313" key="2">
    <source>
        <dbReference type="EMBL" id="OGY78607.1"/>
    </source>
</evidence>
<accession>A0A1G2ARJ3</accession>
<comment type="caution">
    <text evidence="2">The sequence shown here is derived from an EMBL/GenBank/DDBJ whole genome shotgun (WGS) entry which is preliminary data.</text>
</comment>
<dbReference type="GO" id="GO:0003824">
    <property type="term" value="F:catalytic activity"/>
    <property type="evidence" value="ECO:0007669"/>
    <property type="project" value="InterPro"/>
</dbReference>
<gene>
    <name evidence="2" type="ORF">A3B74_04465</name>
</gene>
<reference evidence="2 3" key="1">
    <citation type="journal article" date="2016" name="Nat. Commun.">
        <title>Thousands of microbial genomes shed light on interconnected biogeochemical processes in an aquifer system.</title>
        <authorList>
            <person name="Anantharaman K."/>
            <person name="Brown C.T."/>
            <person name="Hug L.A."/>
            <person name="Sharon I."/>
            <person name="Castelle C.J."/>
            <person name="Probst A.J."/>
            <person name="Thomas B.C."/>
            <person name="Singh A."/>
            <person name="Wilkins M.J."/>
            <person name="Karaoz U."/>
            <person name="Brodie E.L."/>
            <person name="Williams K.H."/>
            <person name="Hubbard S.S."/>
            <person name="Banfield J.F."/>
        </authorList>
    </citation>
    <scope>NUCLEOTIDE SEQUENCE [LARGE SCALE GENOMIC DNA]</scope>
</reference>
<dbReference type="InterPro" id="IPR036691">
    <property type="entry name" value="Endo/exonu/phosph_ase_sf"/>
</dbReference>
<proteinExistence type="predicted"/>
<dbReference type="AlphaFoldDB" id="A0A1G2ARJ3"/>
<name>A0A1G2ARJ3_9BACT</name>
<dbReference type="InterPro" id="IPR005135">
    <property type="entry name" value="Endo/exonuclease/phosphatase"/>
</dbReference>
<dbReference type="Gene3D" id="3.60.10.10">
    <property type="entry name" value="Endonuclease/exonuclease/phosphatase"/>
    <property type="match status" value="1"/>
</dbReference>
<dbReference type="GO" id="GO:0016020">
    <property type="term" value="C:membrane"/>
    <property type="evidence" value="ECO:0007669"/>
    <property type="project" value="GOC"/>
</dbReference>
<feature type="domain" description="Endonuclease/exonuclease/phosphatase" evidence="1">
    <location>
        <begin position="13"/>
        <end position="245"/>
    </location>
</feature>
<dbReference type="SUPFAM" id="SSF56219">
    <property type="entry name" value="DNase I-like"/>
    <property type="match status" value="1"/>
</dbReference>
<dbReference type="Proteomes" id="UP000177165">
    <property type="component" value="Unassembled WGS sequence"/>
</dbReference>
<sequence>MSHYTIKLLCLNLWQGGKFFEKIFDFLDEVNPDILALQEVYNEKDIQLPKRLRSIDVLQKHGNYPYAYFSPALKWNVEGRILEQGNAVLTRIPQKEQHTYFYDIPYHPNYVEKIGKYEDVSRNLQHIVCEIDNVKFHIVNTHGIWGQDGEDNPARLRMSNSIVQIIKRHKNLVLCGDFNVKVNTQAIRNIEKFLQNIFKDELTTSFNMRHKDNPGYATAVVDIMLVSPDVKVIAHSCPDVDISDHYPLLATLQFQA</sequence>